<dbReference type="InterPro" id="IPR050922">
    <property type="entry name" value="LytR/CpsA/Psr_CW_biosynth"/>
</dbReference>
<keyword evidence="5" id="KW-1185">Reference proteome</keyword>
<dbReference type="Gene3D" id="3.40.630.190">
    <property type="entry name" value="LCP protein"/>
    <property type="match status" value="1"/>
</dbReference>
<feature type="domain" description="Cell envelope-related transcriptional attenuator" evidence="3">
    <location>
        <begin position="78"/>
        <end position="219"/>
    </location>
</feature>
<evidence type="ECO:0000313" key="4">
    <source>
        <dbReference type="EMBL" id="SHH79392.1"/>
    </source>
</evidence>
<feature type="transmembrane region" description="Helical" evidence="2">
    <location>
        <begin position="7"/>
        <end position="24"/>
    </location>
</feature>
<keyword evidence="2" id="KW-0472">Membrane</keyword>
<dbReference type="AlphaFoldDB" id="A0A1M5VVV8"/>
<dbReference type="OrthoDB" id="9782542at2"/>
<dbReference type="Proteomes" id="UP000184447">
    <property type="component" value="Unassembled WGS sequence"/>
</dbReference>
<accession>A0A1M5VVV8</accession>
<proteinExistence type="inferred from homology"/>
<dbReference type="PANTHER" id="PTHR33392">
    <property type="entry name" value="POLYISOPRENYL-TEICHOIC ACID--PEPTIDOGLYCAN TEICHOIC ACID TRANSFERASE TAGU"/>
    <property type="match status" value="1"/>
</dbReference>
<dbReference type="PANTHER" id="PTHR33392:SF6">
    <property type="entry name" value="POLYISOPRENYL-TEICHOIC ACID--PEPTIDOGLYCAN TEICHOIC ACID TRANSFERASE TAGU"/>
    <property type="match status" value="1"/>
</dbReference>
<evidence type="ECO:0000313" key="5">
    <source>
        <dbReference type="Proteomes" id="UP000184447"/>
    </source>
</evidence>
<dbReference type="Pfam" id="PF03816">
    <property type="entry name" value="LytR_cpsA_psr"/>
    <property type="match status" value="1"/>
</dbReference>
<keyword evidence="2" id="KW-1133">Transmembrane helix</keyword>
<evidence type="ECO:0000256" key="1">
    <source>
        <dbReference type="ARBA" id="ARBA00006068"/>
    </source>
</evidence>
<dbReference type="InterPro" id="IPR004474">
    <property type="entry name" value="LytR_CpsA_psr"/>
</dbReference>
<protein>
    <submittedName>
        <fullName evidence="4">Transcriptional attenuator, LytR family</fullName>
    </submittedName>
</protein>
<name>A0A1M5VVV8_9CLOT</name>
<comment type="similarity">
    <text evidence="1">Belongs to the LytR/CpsA/Psr (LCP) family.</text>
</comment>
<dbReference type="RefSeq" id="WP_073338792.1">
    <property type="nucleotide sequence ID" value="NZ_FQXM01000013.1"/>
</dbReference>
<sequence>MKKKYKIIVAILIPVLLIIGYGIYKYNSIANNIKNVEINKSNENLSISPEKEVEAVEKSIYNFVLYGLDRRDESDPARSDSIIIITVNEKTSEIKLSSIMRDTYVPIAGHGNTKINHAYAYGGPELAISTLNSNFDLNIKDYVAVNFWDAVKIIDLIGGVSIDVHDDEVKHIDGVDAAGIYNLSGAQVLSYSRIRYEAGGDFVRTDRQRTVLAAMFKKIMTLSNAKKYDLIPKIASMVETSMSDEEILKMSTSVITNNISNVEDKRFPVDGEGKKIDGIYYLVTDLEQLKAGLQEFIYN</sequence>
<organism evidence="4 5">
    <name type="scientific">Clostridium grantii DSM 8605</name>
    <dbReference type="NCBI Taxonomy" id="1121316"/>
    <lineage>
        <taxon>Bacteria</taxon>
        <taxon>Bacillati</taxon>
        <taxon>Bacillota</taxon>
        <taxon>Clostridia</taxon>
        <taxon>Eubacteriales</taxon>
        <taxon>Clostridiaceae</taxon>
        <taxon>Clostridium</taxon>
    </lineage>
</organism>
<reference evidence="4 5" key="1">
    <citation type="submission" date="2016-11" db="EMBL/GenBank/DDBJ databases">
        <authorList>
            <person name="Jaros S."/>
            <person name="Januszkiewicz K."/>
            <person name="Wedrychowicz H."/>
        </authorList>
    </citation>
    <scope>NUCLEOTIDE SEQUENCE [LARGE SCALE GENOMIC DNA]</scope>
    <source>
        <strain evidence="4 5">DSM 8605</strain>
    </source>
</reference>
<dbReference type="STRING" id="1121316.SAMN02745207_02537"/>
<dbReference type="EMBL" id="FQXM01000013">
    <property type="protein sequence ID" value="SHH79392.1"/>
    <property type="molecule type" value="Genomic_DNA"/>
</dbReference>
<dbReference type="NCBIfam" id="TIGR00350">
    <property type="entry name" value="lytR_cpsA_psr"/>
    <property type="match status" value="1"/>
</dbReference>
<evidence type="ECO:0000259" key="3">
    <source>
        <dbReference type="Pfam" id="PF03816"/>
    </source>
</evidence>
<keyword evidence="2" id="KW-0812">Transmembrane</keyword>
<gene>
    <name evidence="4" type="ORF">SAMN02745207_02537</name>
</gene>
<evidence type="ECO:0000256" key="2">
    <source>
        <dbReference type="SAM" id="Phobius"/>
    </source>
</evidence>